<feature type="domain" description="Orc1-like AAA ATPase" evidence="3">
    <location>
        <begin position="79"/>
        <end position="228"/>
    </location>
</feature>
<organism evidence="4 5">
    <name type="scientific">Yinghuangia aomiensis</name>
    <dbReference type="NCBI Taxonomy" id="676205"/>
    <lineage>
        <taxon>Bacteria</taxon>
        <taxon>Bacillati</taxon>
        <taxon>Actinomycetota</taxon>
        <taxon>Actinomycetes</taxon>
        <taxon>Kitasatosporales</taxon>
        <taxon>Streptomycetaceae</taxon>
        <taxon>Yinghuangia</taxon>
    </lineage>
</organism>
<evidence type="ECO:0000256" key="2">
    <source>
        <dbReference type="ARBA" id="ARBA00022840"/>
    </source>
</evidence>
<dbReference type="InterPro" id="IPR041664">
    <property type="entry name" value="AAA_16"/>
</dbReference>
<keyword evidence="1" id="KW-0547">Nucleotide-binding</keyword>
<dbReference type="InterPro" id="IPR011990">
    <property type="entry name" value="TPR-like_helical_dom_sf"/>
</dbReference>
<name>A0ABP9I7R9_9ACTN</name>
<comment type="caution">
    <text evidence="4">The sequence shown here is derived from an EMBL/GenBank/DDBJ whole genome shotgun (WGS) entry which is preliminary data.</text>
</comment>
<dbReference type="PANTHER" id="PTHR16305:SF35">
    <property type="entry name" value="TRANSCRIPTIONAL ACTIVATOR DOMAIN"/>
    <property type="match status" value="1"/>
</dbReference>
<evidence type="ECO:0000313" key="4">
    <source>
        <dbReference type="EMBL" id="GAA4990247.1"/>
    </source>
</evidence>
<evidence type="ECO:0000259" key="3">
    <source>
        <dbReference type="Pfam" id="PF13191"/>
    </source>
</evidence>
<protein>
    <submittedName>
        <fullName evidence="4">AAA family ATPase</fullName>
    </submittedName>
</protein>
<dbReference type="EMBL" id="BAABHS010000039">
    <property type="protein sequence ID" value="GAA4990247.1"/>
    <property type="molecule type" value="Genomic_DNA"/>
</dbReference>
<dbReference type="Proteomes" id="UP001500466">
    <property type="component" value="Unassembled WGS sequence"/>
</dbReference>
<evidence type="ECO:0000256" key="1">
    <source>
        <dbReference type="ARBA" id="ARBA00022741"/>
    </source>
</evidence>
<dbReference type="PANTHER" id="PTHR16305">
    <property type="entry name" value="TESTICULAR SOLUBLE ADENYLYL CYCLASE"/>
    <property type="match status" value="1"/>
</dbReference>
<sequence length="946" mass="103327">MAPVDVSGWDGSEPLLTRPPLLEREGERALVRTLVEELCRHARPRPRTPSRAAAAAAAAAVEAAVPRQHPGDDAQSGERCGQLLIVEGLAGYGKTVLLNEVRRISVENNCMVLSAIGAEREMTRSFSVVRQLFYNLLRTYAPEARAELLGGWFDIIAPAIGLTPAGDGQNPNPLGVRDSLDYLMGGLTQERGPIVLIIDDVQWADLQSLGWLVEFARNNLADLPVLVVVARRTEEQTDADELLSDLGAVEDVLRLTVGTLSPDAVGQIVEQALGRADPQFKARCHEVTAGSPYVLWAMLGEVKRRGLAPTTANMAPLSNIAAGQIGPKLARRLESMGDSTMPVARAIAVLGTDATIARVSQLADVDGDKVSLIADRLRHRAILADQDTLAFVHPLVAKAVYDWIDHGARGTLHARAARLLIQDGLDARFAALHLLMTERCGDPWVVDQLRNAAEQEKRAGAPDAAVRCLKRALAEPPPAEHRAAVRFELGRAAFVKGDLPDSIGHLRGALADDAGDRVLREQIVLLLSRALGYTDQIQEAVELLDSEASAAHASSTKLRLQAEHFLWAVFWTGDPDYSKRARRLRNLVVRMNGANRTERSLLALRAWYGVVRGDPMVQVLASADQAYGPGLTWTDEDWGFEIPSLLALVYMYCDRNDRAEQLFSDGIDELRAHGWQGHHMAYAYSMRGFVRYRQGKLQLAEQDCRHGLRLALRLGPDAPARWYSLGPLIEVLIAQGRAREAQILAEQFAFREPFPSAVVFPDPQAVHGELRLALGREHDAAADFTEAGYKLERRGVDNPAWCAWRVNLAKALTSTDPEKAYEHACEALRRAYRFGAPSAMGQALRVAGRLEGGPNGLAKIEDAAMWLEHSDSRYEYAVSLIEYGMALRRELGDRDAADALFEGLTVAVECGADRLANAAREMLVDMGELVPASHAGLEGGGAEGMR</sequence>
<gene>
    <name evidence="4" type="ORF">GCM10023205_71930</name>
</gene>
<reference evidence="5" key="1">
    <citation type="journal article" date="2019" name="Int. J. Syst. Evol. Microbiol.">
        <title>The Global Catalogue of Microorganisms (GCM) 10K type strain sequencing project: providing services to taxonomists for standard genome sequencing and annotation.</title>
        <authorList>
            <consortium name="The Broad Institute Genomics Platform"/>
            <consortium name="The Broad Institute Genome Sequencing Center for Infectious Disease"/>
            <person name="Wu L."/>
            <person name="Ma J."/>
        </authorList>
    </citation>
    <scope>NUCLEOTIDE SEQUENCE [LARGE SCALE GENOMIC DNA]</scope>
    <source>
        <strain evidence="5">JCM 17986</strain>
    </source>
</reference>
<evidence type="ECO:0000313" key="5">
    <source>
        <dbReference type="Proteomes" id="UP001500466"/>
    </source>
</evidence>
<dbReference type="SUPFAM" id="SSF48452">
    <property type="entry name" value="TPR-like"/>
    <property type="match status" value="2"/>
</dbReference>
<keyword evidence="2" id="KW-0067">ATP-binding</keyword>
<keyword evidence="5" id="KW-1185">Reference proteome</keyword>
<dbReference type="InterPro" id="IPR027417">
    <property type="entry name" value="P-loop_NTPase"/>
</dbReference>
<dbReference type="Pfam" id="PF13191">
    <property type="entry name" value="AAA_16"/>
    <property type="match status" value="1"/>
</dbReference>
<proteinExistence type="predicted"/>
<dbReference type="Gene3D" id="1.25.40.10">
    <property type="entry name" value="Tetratricopeptide repeat domain"/>
    <property type="match status" value="2"/>
</dbReference>
<dbReference type="SUPFAM" id="SSF52540">
    <property type="entry name" value="P-loop containing nucleoside triphosphate hydrolases"/>
    <property type="match status" value="1"/>
</dbReference>
<accession>A0ABP9I7R9</accession>